<dbReference type="Proteomes" id="UP001214043">
    <property type="component" value="Chromosome"/>
</dbReference>
<protein>
    <recommendedName>
        <fullName evidence="4">HNH endonuclease</fullName>
    </recommendedName>
</protein>
<evidence type="ECO:0000313" key="2">
    <source>
        <dbReference type="EMBL" id="WDI31604.1"/>
    </source>
</evidence>
<dbReference type="KEGG" id="hfl:PUV54_00150"/>
<sequence>MSSLAKREAQERHDAERGSAHERGYDARWAKASKEHGQREPLCQYSKLDGVVAARELTDHLYPHCGNRELFWMRDYWVSSTKAMHDGFKARIESDGIEAIDQLAIRLGKQPLREVRPELADHVARHLSARARRGGGSDL</sequence>
<gene>
    <name evidence="2" type="ORF">PUV54_00150</name>
</gene>
<evidence type="ECO:0008006" key="4">
    <source>
        <dbReference type="Google" id="ProtNLM"/>
    </source>
</evidence>
<evidence type="ECO:0000256" key="1">
    <source>
        <dbReference type="SAM" id="MobiDB-lite"/>
    </source>
</evidence>
<evidence type="ECO:0000313" key="3">
    <source>
        <dbReference type="Proteomes" id="UP001214043"/>
    </source>
</evidence>
<name>A0AAF0CFN5_9PROT</name>
<proteinExistence type="predicted"/>
<accession>A0AAF0CFN5</accession>
<dbReference type="RefSeq" id="WP_274493491.1">
    <property type="nucleotide sequence ID" value="NZ_CP118166.1"/>
</dbReference>
<keyword evidence="3" id="KW-1185">Reference proteome</keyword>
<dbReference type="AlphaFoldDB" id="A0AAF0CFN5"/>
<dbReference type="EMBL" id="CP118166">
    <property type="protein sequence ID" value="WDI31604.1"/>
    <property type="molecule type" value="Genomic_DNA"/>
</dbReference>
<feature type="region of interest" description="Disordered" evidence="1">
    <location>
        <begin position="1"/>
        <end position="26"/>
    </location>
</feature>
<reference evidence="2" key="1">
    <citation type="submission" date="2023-02" db="EMBL/GenBank/DDBJ databases">
        <title>Genome sequence of Hyphococcus flavus.</title>
        <authorList>
            <person name="Rong J.-C."/>
            <person name="Zhao Q."/>
            <person name="Yi M."/>
            <person name="Wu J.-Y."/>
        </authorList>
    </citation>
    <scope>NUCLEOTIDE SEQUENCE</scope>
    <source>
        <strain evidence="2">MCCC 1K03223</strain>
    </source>
</reference>
<organism evidence="2 3">
    <name type="scientific">Hyphococcus flavus</name>
    <dbReference type="NCBI Taxonomy" id="1866326"/>
    <lineage>
        <taxon>Bacteria</taxon>
        <taxon>Pseudomonadati</taxon>
        <taxon>Pseudomonadota</taxon>
        <taxon>Alphaproteobacteria</taxon>
        <taxon>Parvularculales</taxon>
        <taxon>Parvularculaceae</taxon>
        <taxon>Hyphococcus</taxon>
    </lineage>
</organism>